<dbReference type="EMBL" id="CAJVPW010005206">
    <property type="protein sequence ID" value="CAG8551804.1"/>
    <property type="molecule type" value="Genomic_DNA"/>
</dbReference>
<comment type="caution">
    <text evidence="1">The sequence shown here is derived from an EMBL/GenBank/DDBJ whole genome shotgun (WGS) entry which is preliminary data.</text>
</comment>
<sequence>MERSFQGNCKTLTIKRKNSKFYALFSCENIPLKILPLTGKKVGVDVNLEKKSYITLSNGKKYKHPNFYKKSEKGIKEAKKMVNQFKHEVHQITNELVRNYDEMAIENLKIRNMKTEIVARQFIRVNPHNTSQTCSNCNNLAEEKLELSNRTFYCQYCQFELDRDVNSARNILNRAEWV</sequence>
<reference evidence="1" key="1">
    <citation type="submission" date="2021-06" db="EMBL/GenBank/DDBJ databases">
        <authorList>
            <person name="Kallberg Y."/>
            <person name="Tangrot J."/>
            <person name="Rosling A."/>
        </authorList>
    </citation>
    <scope>NUCLEOTIDE SEQUENCE</scope>
    <source>
        <strain evidence="1">28 12/20/2015</strain>
    </source>
</reference>
<proteinExistence type="predicted"/>
<accession>A0ACA9LUG6</accession>
<dbReference type="Proteomes" id="UP000789366">
    <property type="component" value="Unassembled WGS sequence"/>
</dbReference>
<keyword evidence="2" id="KW-1185">Reference proteome</keyword>
<gene>
    <name evidence="1" type="ORF">SPELUC_LOCUS5240</name>
</gene>
<organism evidence="1 2">
    <name type="scientific">Cetraspora pellucida</name>
    <dbReference type="NCBI Taxonomy" id="1433469"/>
    <lineage>
        <taxon>Eukaryota</taxon>
        <taxon>Fungi</taxon>
        <taxon>Fungi incertae sedis</taxon>
        <taxon>Mucoromycota</taxon>
        <taxon>Glomeromycotina</taxon>
        <taxon>Glomeromycetes</taxon>
        <taxon>Diversisporales</taxon>
        <taxon>Gigasporaceae</taxon>
        <taxon>Cetraspora</taxon>
    </lineage>
</organism>
<evidence type="ECO:0000313" key="2">
    <source>
        <dbReference type="Proteomes" id="UP000789366"/>
    </source>
</evidence>
<name>A0ACA9LUG6_9GLOM</name>
<protein>
    <submittedName>
        <fullName evidence="1">878_t:CDS:1</fullName>
    </submittedName>
</protein>
<evidence type="ECO:0000313" key="1">
    <source>
        <dbReference type="EMBL" id="CAG8551804.1"/>
    </source>
</evidence>